<sequence length="89" mass="10330">MTKTVSFLSDKAPPRNKIELTLDQKREICLFYVENSKCGNKFKKKDSIVKFNQNNAKAWMTGSIFQDLLLSKLKEALLEQLNNFFPTLK</sequence>
<proteinExistence type="predicted"/>
<protein>
    <submittedName>
        <fullName evidence="1">Uncharacterized protein</fullName>
    </submittedName>
</protein>
<name>A0A3M7T281_BRAPC</name>
<keyword evidence="2" id="KW-1185">Reference proteome</keyword>
<organism evidence="1 2">
    <name type="scientific">Brachionus plicatilis</name>
    <name type="common">Marine rotifer</name>
    <name type="synonym">Brachionus muelleri</name>
    <dbReference type="NCBI Taxonomy" id="10195"/>
    <lineage>
        <taxon>Eukaryota</taxon>
        <taxon>Metazoa</taxon>
        <taxon>Spiralia</taxon>
        <taxon>Gnathifera</taxon>
        <taxon>Rotifera</taxon>
        <taxon>Eurotatoria</taxon>
        <taxon>Monogononta</taxon>
        <taxon>Pseudotrocha</taxon>
        <taxon>Ploima</taxon>
        <taxon>Brachionidae</taxon>
        <taxon>Brachionus</taxon>
    </lineage>
</organism>
<accession>A0A3M7T281</accession>
<dbReference type="Proteomes" id="UP000276133">
    <property type="component" value="Unassembled WGS sequence"/>
</dbReference>
<evidence type="ECO:0000313" key="1">
    <source>
        <dbReference type="EMBL" id="RNA42131.1"/>
    </source>
</evidence>
<dbReference type="EMBL" id="REGN01000412">
    <property type="protein sequence ID" value="RNA42131.1"/>
    <property type="molecule type" value="Genomic_DNA"/>
</dbReference>
<gene>
    <name evidence="1" type="ORF">BpHYR1_030405</name>
</gene>
<evidence type="ECO:0000313" key="2">
    <source>
        <dbReference type="Proteomes" id="UP000276133"/>
    </source>
</evidence>
<reference evidence="1 2" key="1">
    <citation type="journal article" date="2018" name="Sci. Rep.">
        <title>Genomic signatures of local adaptation to the degree of environmental predictability in rotifers.</title>
        <authorList>
            <person name="Franch-Gras L."/>
            <person name="Hahn C."/>
            <person name="Garcia-Roger E.M."/>
            <person name="Carmona M.J."/>
            <person name="Serra M."/>
            <person name="Gomez A."/>
        </authorList>
    </citation>
    <scope>NUCLEOTIDE SEQUENCE [LARGE SCALE GENOMIC DNA]</scope>
    <source>
        <strain evidence="1">HYR1</strain>
    </source>
</reference>
<comment type="caution">
    <text evidence="1">The sequence shown here is derived from an EMBL/GenBank/DDBJ whole genome shotgun (WGS) entry which is preliminary data.</text>
</comment>
<dbReference type="AlphaFoldDB" id="A0A3M7T281"/>